<dbReference type="Proteomes" id="UP001150941">
    <property type="component" value="Unassembled WGS sequence"/>
</dbReference>
<accession>A0A9W9NK10</accession>
<dbReference type="GeneID" id="83205892"/>
<evidence type="ECO:0000313" key="3">
    <source>
        <dbReference type="Proteomes" id="UP001150941"/>
    </source>
</evidence>
<gene>
    <name evidence="2" type="ORF">N7468_009293</name>
</gene>
<keyword evidence="3" id="KW-1185">Reference proteome</keyword>
<sequence length="61" mass="6679">MPNMGGGMPNMGEFSGEFLSYLRRQGFQGPNPAFNQGFFNNNQGGGDASWNPHGAKRSRQE</sequence>
<comment type="caution">
    <text evidence="2">The sequence shown here is derived from an EMBL/GenBank/DDBJ whole genome shotgun (WGS) entry which is preliminary data.</text>
</comment>
<feature type="compositionally biased region" description="Low complexity" evidence="1">
    <location>
        <begin position="29"/>
        <end position="42"/>
    </location>
</feature>
<evidence type="ECO:0000256" key="1">
    <source>
        <dbReference type="SAM" id="MobiDB-lite"/>
    </source>
</evidence>
<protein>
    <submittedName>
        <fullName evidence="2">Uncharacterized protein</fullName>
    </submittedName>
</protein>
<reference evidence="2" key="2">
    <citation type="journal article" date="2023" name="IMA Fungus">
        <title>Comparative genomic study of the Penicillium genus elucidates a diverse pangenome and 15 lateral gene transfer events.</title>
        <authorList>
            <person name="Petersen C."/>
            <person name="Sorensen T."/>
            <person name="Nielsen M.R."/>
            <person name="Sondergaard T.E."/>
            <person name="Sorensen J.L."/>
            <person name="Fitzpatrick D.A."/>
            <person name="Frisvad J.C."/>
            <person name="Nielsen K.L."/>
        </authorList>
    </citation>
    <scope>NUCLEOTIDE SEQUENCE</scope>
    <source>
        <strain evidence="2">IBT 19713</strain>
    </source>
</reference>
<evidence type="ECO:0000313" key="2">
    <source>
        <dbReference type="EMBL" id="KAJ5220089.1"/>
    </source>
</evidence>
<dbReference type="EMBL" id="JAPQKS010000007">
    <property type="protein sequence ID" value="KAJ5220089.1"/>
    <property type="molecule type" value="Genomic_DNA"/>
</dbReference>
<proteinExistence type="predicted"/>
<dbReference type="RefSeq" id="XP_058326919.1">
    <property type="nucleotide sequence ID" value="XM_058478589.1"/>
</dbReference>
<organism evidence="2 3">
    <name type="scientific">Penicillium chermesinum</name>
    <dbReference type="NCBI Taxonomy" id="63820"/>
    <lineage>
        <taxon>Eukaryota</taxon>
        <taxon>Fungi</taxon>
        <taxon>Dikarya</taxon>
        <taxon>Ascomycota</taxon>
        <taxon>Pezizomycotina</taxon>
        <taxon>Eurotiomycetes</taxon>
        <taxon>Eurotiomycetidae</taxon>
        <taxon>Eurotiales</taxon>
        <taxon>Aspergillaceae</taxon>
        <taxon>Penicillium</taxon>
    </lineage>
</organism>
<dbReference type="AlphaFoldDB" id="A0A9W9NK10"/>
<reference evidence="2" key="1">
    <citation type="submission" date="2022-11" db="EMBL/GenBank/DDBJ databases">
        <authorList>
            <person name="Petersen C."/>
        </authorList>
    </citation>
    <scope>NUCLEOTIDE SEQUENCE</scope>
    <source>
        <strain evidence="2">IBT 19713</strain>
    </source>
</reference>
<feature type="region of interest" description="Disordered" evidence="1">
    <location>
        <begin position="25"/>
        <end position="61"/>
    </location>
</feature>
<name>A0A9W9NK10_9EURO</name>